<dbReference type="PANTHER" id="PTHR34382:SF7">
    <property type="entry name" value="PTS SYSTEM N,N'-DIACETYLCHITOBIOSE-SPECIFIC EIIA COMPONENT"/>
    <property type="match status" value="1"/>
</dbReference>
<dbReference type="RefSeq" id="WP_134171173.1">
    <property type="nucleotide sequence ID" value="NZ_SODD01000053.1"/>
</dbReference>
<feature type="binding site" evidence="6">
    <location>
        <position position="79"/>
    </location>
    <ligand>
        <name>Mg(2+)</name>
        <dbReference type="ChEBI" id="CHEBI:18420"/>
        <note>ligand shared between all trimeric partners</note>
    </ligand>
</feature>
<keyword evidence="4" id="KW-0598">Phosphotransferase system</keyword>
<comment type="caution">
    <text evidence="8">The sequence shown here is derived from an EMBL/GenBank/DDBJ whole genome shotgun (WGS) entry which is preliminary data.</text>
</comment>
<evidence type="ECO:0000256" key="4">
    <source>
        <dbReference type="ARBA" id="ARBA00022683"/>
    </source>
</evidence>
<evidence type="ECO:0000256" key="7">
    <source>
        <dbReference type="PROSITE-ProRule" id="PRU00418"/>
    </source>
</evidence>
<keyword evidence="6" id="KW-0479">Metal-binding</keyword>
<dbReference type="PANTHER" id="PTHR34382">
    <property type="entry name" value="PTS SYSTEM N,N'-DIACETYLCHITOBIOSE-SPECIFIC EIIA COMPONENT"/>
    <property type="match status" value="1"/>
</dbReference>
<gene>
    <name evidence="8" type="ORF">EDD63_1533</name>
</gene>
<dbReference type="SUPFAM" id="SSF46973">
    <property type="entry name" value="Enzyme IIa from lactose specific PTS, IIa-lac"/>
    <property type="match status" value="1"/>
</dbReference>
<dbReference type="InterPro" id="IPR003188">
    <property type="entry name" value="PTS_IIA_lac/cel"/>
</dbReference>
<dbReference type="InterPro" id="IPR036542">
    <property type="entry name" value="PTS_IIA_lac/cel_sf"/>
</dbReference>
<name>A0A4R7ZFN0_9FIRM</name>
<evidence type="ECO:0000313" key="9">
    <source>
        <dbReference type="Proteomes" id="UP000294743"/>
    </source>
</evidence>
<sequence length="102" mass="11191">MEGLELVSFQIISSAGGARSKYIEAIQEAKQGNFETADTAIKEGQEMFQNAHKAHASLIQEEAGGKSVNITLLLMHAEDQLMACDSFLVIANEFIDVYKNIK</sequence>
<keyword evidence="1" id="KW-0813">Transport</keyword>
<proteinExistence type="predicted"/>
<accession>A0A4R7ZFN0</accession>
<keyword evidence="6" id="KW-0460">Magnesium</keyword>
<dbReference type="PROSITE" id="PS51095">
    <property type="entry name" value="PTS_EIIA_TYPE_3"/>
    <property type="match status" value="1"/>
</dbReference>
<evidence type="ECO:0000256" key="1">
    <source>
        <dbReference type="ARBA" id="ARBA00022448"/>
    </source>
</evidence>
<protein>
    <submittedName>
        <fullName evidence="8">PTS system cellobiose-specific IIA component</fullName>
    </submittedName>
</protein>
<dbReference type="AlphaFoldDB" id="A0A4R7ZFN0"/>
<organism evidence="8 9">
    <name type="scientific">Breznakia blatticola</name>
    <dbReference type="NCBI Taxonomy" id="1754012"/>
    <lineage>
        <taxon>Bacteria</taxon>
        <taxon>Bacillati</taxon>
        <taxon>Bacillota</taxon>
        <taxon>Erysipelotrichia</taxon>
        <taxon>Erysipelotrichales</taxon>
        <taxon>Erysipelotrichaceae</taxon>
        <taxon>Breznakia</taxon>
    </lineage>
</organism>
<comment type="cofactor">
    <cofactor evidence="6">
        <name>Mg(2+)</name>
        <dbReference type="ChEBI" id="CHEBI:18420"/>
    </cofactor>
    <text evidence="6">Binds 1 Mg(2+) ion per trimer.</text>
</comment>
<dbReference type="Pfam" id="PF02255">
    <property type="entry name" value="PTS_IIA"/>
    <property type="match status" value="1"/>
</dbReference>
<reference evidence="8 9" key="1">
    <citation type="submission" date="2019-03" db="EMBL/GenBank/DDBJ databases">
        <title>Genomic Encyclopedia of Type Strains, Phase IV (KMG-IV): sequencing the most valuable type-strain genomes for metagenomic binning, comparative biology and taxonomic classification.</title>
        <authorList>
            <person name="Goeker M."/>
        </authorList>
    </citation>
    <scope>NUCLEOTIDE SEQUENCE [LARGE SCALE GENOMIC DNA]</scope>
    <source>
        <strain evidence="8 9">DSM 28867</strain>
    </source>
</reference>
<dbReference type="OrthoDB" id="389577at2"/>
<dbReference type="GO" id="GO:0009401">
    <property type="term" value="P:phosphoenolpyruvate-dependent sugar phosphotransferase system"/>
    <property type="evidence" value="ECO:0007669"/>
    <property type="project" value="UniProtKB-KW"/>
</dbReference>
<keyword evidence="9" id="KW-1185">Reference proteome</keyword>
<feature type="active site" description="Tele-phosphohistidine intermediate" evidence="5">
    <location>
        <position position="76"/>
    </location>
</feature>
<keyword evidence="3" id="KW-0808">Transferase</keyword>
<dbReference type="GO" id="GO:0046872">
    <property type="term" value="F:metal ion binding"/>
    <property type="evidence" value="ECO:0007669"/>
    <property type="project" value="UniProtKB-KW"/>
</dbReference>
<evidence type="ECO:0000256" key="6">
    <source>
        <dbReference type="PIRSR" id="PIRSR000699-2"/>
    </source>
</evidence>
<evidence type="ECO:0000256" key="5">
    <source>
        <dbReference type="PIRSR" id="PIRSR000699-1"/>
    </source>
</evidence>
<dbReference type="PIRSF" id="PIRSF000699">
    <property type="entry name" value="PTS_IILac_III"/>
    <property type="match status" value="1"/>
</dbReference>
<dbReference type="EMBL" id="SODD01000053">
    <property type="protein sequence ID" value="TDW11402.1"/>
    <property type="molecule type" value="Genomic_DNA"/>
</dbReference>
<dbReference type="GO" id="GO:0016740">
    <property type="term" value="F:transferase activity"/>
    <property type="evidence" value="ECO:0007669"/>
    <property type="project" value="UniProtKB-KW"/>
</dbReference>
<evidence type="ECO:0000256" key="3">
    <source>
        <dbReference type="ARBA" id="ARBA00022679"/>
    </source>
</evidence>
<dbReference type="CDD" id="cd00215">
    <property type="entry name" value="PTS_IIA_lac"/>
    <property type="match status" value="1"/>
</dbReference>
<dbReference type="Proteomes" id="UP000294743">
    <property type="component" value="Unassembled WGS sequence"/>
</dbReference>
<dbReference type="Gene3D" id="1.20.58.80">
    <property type="entry name" value="Phosphotransferase system, lactose/cellobiose-type IIA subunit"/>
    <property type="match status" value="1"/>
</dbReference>
<evidence type="ECO:0000313" key="8">
    <source>
        <dbReference type="EMBL" id="TDW11402.1"/>
    </source>
</evidence>
<keyword evidence="2" id="KW-0762">Sugar transport</keyword>
<evidence type="ECO:0000256" key="2">
    <source>
        <dbReference type="ARBA" id="ARBA00022597"/>
    </source>
</evidence>
<feature type="modified residue" description="Phosphohistidine; by HPr" evidence="7">
    <location>
        <position position="76"/>
    </location>
</feature>